<evidence type="ECO:0000313" key="2">
    <source>
        <dbReference type="EMBL" id="TCO65156.1"/>
    </source>
</evidence>
<keyword evidence="1" id="KW-1133">Transmembrane helix</keyword>
<reference evidence="2 3" key="1">
    <citation type="submission" date="2019-03" db="EMBL/GenBank/DDBJ databases">
        <title>Genomic Encyclopedia of Type Strains, Phase IV (KMG-IV): sequencing the most valuable type-strain genomes for metagenomic binning, comparative biology and taxonomic classification.</title>
        <authorList>
            <person name="Goeker M."/>
        </authorList>
    </citation>
    <scope>NUCLEOTIDE SEQUENCE [LARGE SCALE GENOMIC DNA]</scope>
    <source>
        <strain evidence="2 3">DSM 45934</strain>
    </source>
</reference>
<evidence type="ECO:0000256" key="1">
    <source>
        <dbReference type="SAM" id="Phobius"/>
    </source>
</evidence>
<keyword evidence="1" id="KW-0812">Transmembrane</keyword>
<protein>
    <submittedName>
        <fullName evidence="2">Uncharacterized protein</fullName>
    </submittedName>
</protein>
<keyword evidence="1" id="KW-0472">Membrane</keyword>
<proteinExistence type="predicted"/>
<name>A0A4R2K5L7_9PSEU</name>
<dbReference type="EMBL" id="SLWS01000001">
    <property type="protein sequence ID" value="TCO65156.1"/>
    <property type="molecule type" value="Genomic_DNA"/>
</dbReference>
<feature type="transmembrane region" description="Helical" evidence="1">
    <location>
        <begin position="16"/>
        <end position="34"/>
    </location>
</feature>
<dbReference type="AlphaFoldDB" id="A0A4R2K5L7"/>
<dbReference type="Proteomes" id="UP000295680">
    <property type="component" value="Unassembled WGS sequence"/>
</dbReference>
<gene>
    <name evidence="2" type="ORF">EV192_101944</name>
</gene>
<organism evidence="2 3">
    <name type="scientific">Actinocrispum wychmicini</name>
    <dbReference type="NCBI Taxonomy" id="1213861"/>
    <lineage>
        <taxon>Bacteria</taxon>
        <taxon>Bacillati</taxon>
        <taxon>Actinomycetota</taxon>
        <taxon>Actinomycetes</taxon>
        <taxon>Pseudonocardiales</taxon>
        <taxon>Pseudonocardiaceae</taxon>
        <taxon>Actinocrispum</taxon>
    </lineage>
</organism>
<comment type="caution">
    <text evidence="2">The sequence shown here is derived from an EMBL/GenBank/DDBJ whole genome shotgun (WGS) entry which is preliminary data.</text>
</comment>
<keyword evidence="3" id="KW-1185">Reference proteome</keyword>
<accession>A0A4R2K5L7</accession>
<dbReference type="RefSeq" id="WP_132111390.1">
    <property type="nucleotide sequence ID" value="NZ_SLWS01000001.1"/>
</dbReference>
<sequence length="253" mass="27905">MAVSDGQWVAYWWPELLVWLCTIGLLVSLPVIMWRQRRRHRLSERRVRRGVTVYLDDDFVNQVKDADDVETEESAITTDEGGGSLTLKLLHVGKRASVTREIRRKFRETSSPIARIGGMLDVLDRENEIVRVDLVRKDVIGNAALVTSLNVGPDNLPGSVRLVGTGGFVLLTGTFQVINDPVATLADTVVLAAGYGGPAADATIGPRVTLACARKYMRYIPEGPIAGGRCLGWVEKWDAQTARLVFHPVALFR</sequence>
<dbReference type="OrthoDB" id="3678830at2"/>
<evidence type="ECO:0000313" key="3">
    <source>
        <dbReference type="Proteomes" id="UP000295680"/>
    </source>
</evidence>